<dbReference type="SUPFAM" id="SSF55781">
    <property type="entry name" value="GAF domain-like"/>
    <property type="match status" value="1"/>
</dbReference>
<dbReference type="GO" id="GO:0045892">
    <property type="term" value="P:negative regulation of DNA-templated transcription"/>
    <property type="evidence" value="ECO:0007669"/>
    <property type="project" value="UniProtKB-UniRule"/>
</dbReference>
<protein>
    <recommendedName>
        <fullName evidence="5">Heat-inducible transcription repressor HrcA</fullName>
    </recommendedName>
</protein>
<sequence length="240" mass="27013">MEPLTQRQIQILKNVIEEYIETAEPVGSDNLDRKYNLGVSPATIRNEMATLTNLGYLRQPHTSAGRIPSPKAMKFYVDQLMQEKQLTVGEEVAAKQRVLETRDNFEKLMQEATLALSQSTKTLTVAVIDNGEVWHSGYANILLSPEFYNIDVTAQVLALLEEGKRIRDLLMLGEWDEPVEIMFGEDTGWQNFEPVGIIACRFTTPQTKGALAVIGSTRLNYPVIIPVVRYFSSLLSEAYN</sequence>
<evidence type="ECO:0000256" key="1">
    <source>
        <dbReference type="ARBA" id="ARBA00022491"/>
    </source>
</evidence>
<dbReference type="HAMAP" id="MF_00081">
    <property type="entry name" value="HrcA"/>
    <property type="match status" value="1"/>
</dbReference>
<dbReference type="PANTHER" id="PTHR34824:SF1">
    <property type="entry name" value="HEAT-INDUCIBLE TRANSCRIPTION REPRESSOR HRCA"/>
    <property type="match status" value="1"/>
</dbReference>
<dbReference type="AlphaFoldDB" id="A0A1G1V5W4"/>
<dbReference type="Gene3D" id="3.30.450.40">
    <property type="match status" value="1"/>
</dbReference>
<evidence type="ECO:0000256" key="4">
    <source>
        <dbReference type="ARBA" id="ARBA00023163"/>
    </source>
</evidence>
<dbReference type="InterPro" id="IPR036388">
    <property type="entry name" value="WH-like_DNA-bd_sf"/>
</dbReference>
<evidence type="ECO:0000256" key="3">
    <source>
        <dbReference type="ARBA" id="ARBA00023016"/>
    </source>
</evidence>
<proteinExistence type="inferred from homology"/>
<dbReference type="InterPro" id="IPR021153">
    <property type="entry name" value="HrcA_C"/>
</dbReference>
<evidence type="ECO:0000256" key="5">
    <source>
        <dbReference type="HAMAP-Rule" id="MF_00081"/>
    </source>
</evidence>
<keyword evidence="2 5" id="KW-0805">Transcription regulation</keyword>
<name>A0A1G1V5W4_9BACT</name>
<dbReference type="InterPro" id="IPR036390">
    <property type="entry name" value="WH_DNA-bd_sf"/>
</dbReference>
<keyword evidence="3 5" id="KW-0346">Stress response</keyword>
<dbReference type="Pfam" id="PF01628">
    <property type="entry name" value="HrcA"/>
    <property type="match status" value="1"/>
</dbReference>
<comment type="similarity">
    <text evidence="5">Belongs to the HrcA family.</text>
</comment>
<organism evidence="7 8">
    <name type="scientific">Candidatus Blackburnbacteria bacterium RIFCSPHIGHO2_02_FULL_44_20</name>
    <dbReference type="NCBI Taxonomy" id="1797516"/>
    <lineage>
        <taxon>Bacteria</taxon>
        <taxon>Candidatus Blackburniibacteriota</taxon>
    </lineage>
</organism>
<keyword evidence="4 5" id="KW-0804">Transcription</keyword>
<dbReference type="GO" id="GO:0003677">
    <property type="term" value="F:DNA binding"/>
    <property type="evidence" value="ECO:0007669"/>
    <property type="project" value="InterPro"/>
</dbReference>
<keyword evidence="1 5" id="KW-0678">Repressor</keyword>
<dbReference type="SUPFAM" id="SSF46785">
    <property type="entry name" value="Winged helix' DNA-binding domain"/>
    <property type="match status" value="1"/>
</dbReference>
<comment type="function">
    <text evidence="5">Negative regulator of class I heat shock genes (grpE-dnaK-dnaJ and groELS operons). Prevents heat-shock induction of these operons.</text>
</comment>
<evidence type="ECO:0000313" key="7">
    <source>
        <dbReference type="EMBL" id="OGY10805.1"/>
    </source>
</evidence>
<dbReference type="STRING" id="1797516.A3D26_01455"/>
<evidence type="ECO:0000259" key="6">
    <source>
        <dbReference type="Pfam" id="PF01628"/>
    </source>
</evidence>
<accession>A0A1G1V5W4</accession>
<gene>
    <name evidence="5" type="primary">hrcA</name>
    <name evidence="7" type="ORF">A3D26_01455</name>
</gene>
<dbReference type="EMBL" id="MHBZ01000029">
    <property type="protein sequence ID" value="OGY10805.1"/>
    <property type="molecule type" value="Genomic_DNA"/>
</dbReference>
<dbReference type="InterPro" id="IPR029016">
    <property type="entry name" value="GAF-like_dom_sf"/>
</dbReference>
<dbReference type="Proteomes" id="UP000178319">
    <property type="component" value="Unassembled WGS sequence"/>
</dbReference>
<dbReference type="Gene3D" id="1.10.10.10">
    <property type="entry name" value="Winged helix-like DNA-binding domain superfamily/Winged helix DNA-binding domain"/>
    <property type="match status" value="1"/>
</dbReference>
<evidence type="ECO:0000256" key="2">
    <source>
        <dbReference type="ARBA" id="ARBA00023015"/>
    </source>
</evidence>
<reference evidence="7 8" key="1">
    <citation type="journal article" date="2016" name="Nat. Commun.">
        <title>Thousands of microbial genomes shed light on interconnected biogeochemical processes in an aquifer system.</title>
        <authorList>
            <person name="Anantharaman K."/>
            <person name="Brown C.T."/>
            <person name="Hug L.A."/>
            <person name="Sharon I."/>
            <person name="Castelle C.J."/>
            <person name="Probst A.J."/>
            <person name="Thomas B.C."/>
            <person name="Singh A."/>
            <person name="Wilkins M.J."/>
            <person name="Karaoz U."/>
            <person name="Brodie E.L."/>
            <person name="Williams K.H."/>
            <person name="Hubbard S.S."/>
            <person name="Banfield J.F."/>
        </authorList>
    </citation>
    <scope>NUCLEOTIDE SEQUENCE [LARGE SCALE GENOMIC DNA]</scope>
</reference>
<evidence type="ECO:0000313" key="8">
    <source>
        <dbReference type="Proteomes" id="UP000178319"/>
    </source>
</evidence>
<dbReference type="PANTHER" id="PTHR34824">
    <property type="entry name" value="HEAT-INDUCIBLE TRANSCRIPTION REPRESSOR HRCA"/>
    <property type="match status" value="1"/>
</dbReference>
<comment type="caution">
    <text evidence="7">The sequence shown here is derived from an EMBL/GenBank/DDBJ whole genome shotgun (WGS) entry which is preliminary data.</text>
</comment>
<feature type="domain" description="Heat-inducible transcription repressor HrcA C-terminal" evidence="6">
    <location>
        <begin position="100"/>
        <end position="225"/>
    </location>
</feature>
<dbReference type="InterPro" id="IPR002571">
    <property type="entry name" value="HrcA"/>
</dbReference>